<evidence type="ECO:0000313" key="4">
    <source>
        <dbReference type="EMBL" id="PWI64403.1"/>
    </source>
</evidence>
<gene>
    <name evidence="4" type="ORF">PCL_10495</name>
</gene>
<dbReference type="EMBL" id="LCWV01000065">
    <property type="protein sequence ID" value="PWI64403.1"/>
    <property type="molecule type" value="Genomic_DNA"/>
</dbReference>
<dbReference type="InterPro" id="IPR004838">
    <property type="entry name" value="NHTrfase_class1_PyrdxlP-BS"/>
</dbReference>
<dbReference type="PROSITE" id="PS00105">
    <property type="entry name" value="AA_TRANSFER_CLASS_1"/>
    <property type="match status" value="1"/>
</dbReference>
<evidence type="ECO:0000256" key="2">
    <source>
        <dbReference type="ARBA" id="ARBA00022898"/>
    </source>
</evidence>
<accession>A0A2U3DQ67</accession>
<feature type="domain" description="Aminotransferase class I/classII large" evidence="3">
    <location>
        <begin position="1"/>
        <end position="228"/>
    </location>
</feature>
<dbReference type="InterPro" id="IPR004839">
    <property type="entry name" value="Aminotransferase_I/II_large"/>
</dbReference>
<dbReference type="Pfam" id="PF00155">
    <property type="entry name" value="Aminotran_1_2"/>
    <property type="match status" value="1"/>
</dbReference>
<dbReference type="SUPFAM" id="SSF53383">
    <property type="entry name" value="PLP-dependent transferases"/>
    <property type="match status" value="1"/>
</dbReference>
<evidence type="ECO:0000313" key="5">
    <source>
        <dbReference type="Proteomes" id="UP000245956"/>
    </source>
</evidence>
<dbReference type="Gene3D" id="3.40.640.10">
    <property type="entry name" value="Type I PLP-dependent aspartate aminotransferase-like (Major domain)"/>
    <property type="match status" value="1"/>
</dbReference>
<reference evidence="4 5" key="1">
    <citation type="journal article" date="2016" name="Front. Microbiol.">
        <title>Genome and transcriptome sequences reveal the specific parasitism of the nematophagous Purpureocillium lilacinum 36-1.</title>
        <authorList>
            <person name="Xie J."/>
            <person name="Li S."/>
            <person name="Mo C."/>
            <person name="Xiao X."/>
            <person name="Peng D."/>
            <person name="Wang G."/>
            <person name="Xiao Y."/>
        </authorList>
    </citation>
    <scope>NUCLEOTIDE SEQUENCE [LARGE SCALE GENOMIC DNA]</scope>
    <source>
        <strain evidence="4 5">36-1</strain>
    </source>
</reference>
<organism evidence="4 5">
    <name type="scientific">Purpureocillium lilacinum</name>
    <name type="common">Paecilomyces lilacinus</name>
    <dbReference type="NCBI Taxonomy" id="33203"/>
    <lineage>
        <taxon>Eukaryota</taxon>
        <taxon>Fungi</taxon>
        <taxon>Dikarya</taxon>
        <taxon>Ascomycota</taxon>
        <taxon>Pezizomycotina</taxon>
        <taxon>Sordariomycetes</taxon>
        <taxon>Hypocreomycetidae</taxon>
        <taxon>Hypocreales</taxon>
        <taxon>Ophiocordycipitaceae</taxon>
        <taxon>Purpureocillium</taxon>
    </lineage>
</organism>
<dbReference type="InterPro" id="IPR015424">
    <property type="entry name" value="PyrdxlP-dep_Trfase"/>
</dbReference>
<dbReference type="GO" id="GO:0030170">
    <property type="term" value="F:pyridoxal phosphate binding"/>
    <property type="evidence" value="ECO:0007669"/>
    <property type="project" value="InterPro"/>
</dbReference>
<name>A0A2U3DQ67_PURLI</name>
<dbReference type="Gene3D" id="3.90.1150.10">
    <property type="entry name" value="Aspartate Aminotransferase, domain 1"/>
    <property type="match status" value="1"/>
</dbReference>
<dbReference type="PANTHER" id="PTHR43510">
    <property type="entry name" value="AMINOTRANSFERASE FUNCTION, HYPOTHETICAL (EUROFUNG)"/>
    <property type="match status" value="1"/>
</dbReference>
<dbReference type="Proteomes" id="UP000245956">
    <property type="component" value="Unassembled WGS sequence"/>
</dbReference>
<protein>
    <recommendedName>
        <fullName evidence="3">Aminotransferase class I/classII large domain-containing protein</fullName>
    </recommendedName>
</protein>
<comment type="similarity">
    <text evidence="1">Belongs to the class-I pyridoxal-phosphate-dependent aminotransferase family.</text>
</comment>
<dbReference type="GO" id="GO:0003824">
    <property type="term" value="F:catalytic activity"/>
    <property type="evidence" value="ECO:0007669"/>
    <property type="project" value="InterPro"/>
</dbReference>
<dbReference type="PANTHER" id="PTHR43510:SF1">
    <property type="entry name" value="AMINOTRANSFERASE FUNCTION, HYPOTHETICAL (EUROFUNG)"/>
    <property type="match status" value="1"/>
</dbReference>
<dbReference type="CDD" id="cd00609">
    <property type="entry name" value="AAT_like"/>
    <property type="match status" value="1"/>
</dbReference>
<dbReference type="AlphaFoldDB" id="A0A2U3DQ67"/>
<evidence type="ECO:0000256" key="1">
    <source>
        <dbReference type="ARBA" id="ARBA00007441"/>
    </source>
</evidence>
<proteinExistence type="inferred from homology"/>
<keyword evidence="2" id="KW-0663">Pyridoxal phosphate</keyword>
<dbReference type="InterPro" id="IPR015422">
    <property type="entry name" value="PyrdxlP-dep_Trfase_small"/>
</dbReference>
<dbReference type="InterPro" id="IPR015421">
    <property type="entry name" value="PyrdxlP-dep_Trfase_major"/>
</dbReference>
<evidence type="ECO:0000259" key="3">
    <source>
        <dbReference type="Pfam" id="PF00155"/>
    </source>
</evidence>
<comment type="caution">
    <text evidence="4">The sequence shown here is derived from an EMBL/GenBank/DDBJ whole genome shotgun (WGS) entry which is preliminary data.</text>
</comment>
<sequence>MIIINNPNNPTGQVIAGDVLQGIADFAEQRGIILLSDEVYRPLFHDQSEGSLSVPPSATALRCSRTVVTGSMSKAFSLAGIRVGWIVCKDAGIMEAMVAARDYTTISVSQLDDQVASYALSPAVNKPLLERNLSLARHNAGLVNAFVESHTSVCRWVRPVAGTTAFIQFLKRGKPVNDVDFCVDLLNATKVLVCPGSHCFGGDHDFEGFVRVGYVCDTAVLEEALRRLGRYSVDEPLGTKVALGSCLANAGRTRDLDGVDDDGCAVGVSRDEDRARAEFDAPVRRRLELTRRYETYQSSGPSSCLMRLRFGSRRGANLAYPRKGGSLADGNHFIAHLALSDGTPPGTSSVAPPREAGFPTWTSGGWIERDGGGKLDGGIIRPVGLTGNTRGSARLISSSALRCRAAVSDPDPTAATPGLKSFLPASRARMMRAGAASWQHSLDVLPSLQRRVQVRTWYLGLPRNQRRHEGNENGHSPWPTRLDRVEPSSCWRLQRALAARVTTGGQGKAGKTAATHLRILLRRGPSRRPSIKRHRRAAFEGAVGKAARIAYLTTPD</sequence>